<dbReference type="InterPro" id="IPR006037">
    <property type="entry name" value="RCK_C"/>
</dbReference>
<dbReference type="Pfam" id="PF02080">
    <property type="entry name" value="TrkA_C"/>
    <property type="match status" value="1"/>
</dbReference>
<keyword evidence="7" id="KW-0406">Ion transport</keyword>
<evidence type="ECO:0000256" key="9">
    <source>
        <dbReference type="SAM" id="MobiDB-lite"/>
    </source>
</evidence>
<feature type="transmembrane region" description="Helical" evidence="10">
    <location>
        <begin position="85"/>
        <end position="110"/>
    </location>
</feature>
<name>A0ABP7EDI2_9STAP</name>
<feature type="compositionally biased region" description="Basic residues" evidence="9">
    <location>
        <begin position="487"/>
        <end position="505"/>
    </location>
</feature>
<keyword evidence="4" id="KW-1003">Cell membrane</keyword>
<feature type="transmembrane region" description="Helical" evidence="10">
    <location>
        <begin position="6"/>
        <end position="22"/>
    </location>
</feature>
<feature type="transmembrane region" description="Helical" evidence="10">
    <location>
        <begin position="179"/>
        <end position="204"/>
    </location>
</feature>
<accession>A0ABP7EDI2</accession>
<dbReference type="PANTHER" id="PTHR32507">
    <property type="entry name" value="NA(+)/H(+) ANTIPORTER 1"/>
    <property type="match status" value="1"/>
</dbReference>
<feature type="compositionally biased region" description="Basic and acidic residues" evidence="9">
    <location>
        <begin position="475"/>
        <end position="486"/>
    </location>
</feature>
<feature type="transmembrane region" description="Helical" evidence="10">
    <location>
        <begin position="330"/>
        <end position="350"/>
    </location>
</feature>
<dbReference type="RefSeq" id="WP_344700817.1">
    <property type="nucleotide sequence ID" value="NZ_BAABCK010000011.1"/>
</dbReference>
<dbReference type="EMBL" id="BAABCK010000011">
    <property type="protein sequence ID" value="GAA3715726.1"/>
    <property type="molecule type" value="Genomic_DNA"/>
</dbReference>
<feature type="transmembrane region" description="Helical" evidence="10">
    <location>
        <begin position="270"/>
        <end position="288"/>
    </location>
</feature>
<feature type="transmembrane region" description="Helical" evidence="10">
    <location>
        <begin position="294"/>
        <end position="318"/>
    </location>
</feature>
<evidence type="ECO:0000259" key="11">
    <source>
        <dbReference type="PROSITE" id="PS51202"/>
    </source>
</evidence>
<evidence type="ECO:0000256" key="7">
    <source>
        <dbReference type="ARBA" id="ARBA00023065"/>
    </source>
</evidence>
<feature type="domain" description="RCK C-terminal" evidence="11">
    <location>
        <begin position="399"/>
        <end position="480"/>
    </location>
</feature>
<sequence>MDVQLDYPILLIAILLVLGVVMTRFSSRLGVPSLVLFIIIGILLNQVIYYDNVELTQLIGMIALVVILFEGGLQTNIMTIKKVAGSAVLLATIGVLLTSFILGLFAYLILDLDFMTSMLLGSIVGSTDAAAVFAVFGSKNIKEKLSSTIEAESGTNDPMAVFLTVTIISVIEMPGESNVLYLLLTFFWQMGVAIIAGIIIGRLAVFVINRIDLEASGLYPVLSLGFAMLTFGVTEVIGASGLLSVYVMAVLMGNRPLTYKHSILRFNEGLAWMMQIVMFIMLGLLAFPGELINYTFQGILMALILIFIARPIGVFLTLIASKYDLKEKIFISWAGLRGSVPIVLATYPLVSDIESGYLVFNVVFFIVLFSALLQGSTITPVARWLGFDEGEAEAPAYSVELLALGQTQNDIYGIELPSHSAHQNVQIKDLDLPTDVLVIAIIRNDELITPNGETKMLSEDFIYVMMPRKLRERTEAYFSKPKEPPKSKKARQKPFPKKKVTKEGD</sequence>
<keyword evidence="8 10" id="KW-0472">Membrane</keyword>
<dbReference type="Proteomes" id="UP001500920">
    <property type="component" value="Unassembled WGS sequence"/>
</dbReference>
<comment type="subcellular location">
    <subcellularLocation>
        <location evidence="1">Cell membrane</location>
        <topology evidence="1">Multi-pass membrane protein</topology>
    </subcellularLocation>
</comment>
<feature type="transmembrane region" description="Helical" evidence="10">
    <location>
        <begin position="356"/>
        <end position="373"/>
    </location>
</feature>
<feature type="transmembrane region" description="Helical" evidence="10">
    <location>
        <begin position="55"/>
        <end position="73"/>
    </location>
</feature>
<dbReference type="Pfam" id="PF00999">
    <property type="entry name" value="Na_H_Exchanger"/>
    <property type="match status" value="1"/>
</dbReference>
<evidence type="ECO:0000256" key="8">
    <source>
        <dbReference type="ARBA" id="ARBA00023136"/>
    </source>
</evidence>
<evidence type="ECO:0000313" key="12">
    <source>
        <dbReference type="EMBL" id="GAA3715726.1"/>
    </source>
</evidence>
<evidence type="ECO:0000256" key="6">
    <source>
        <dbReference type="ARBA" id="ARBA00022989"/>
    </source>
</evidence>
<evidence type="ECO:0000256" key="10">
    <source>
        <dbReference type="SAM" id="Phobius"/>
    </source>
</evidence>
<evidence type="ECO:0000256" key="3">
    <source>
        <dbReference type="ARBA" id="ARBA00022449"/>
    </source>
</evidence>
<proteinExistence type="predicted"/>
<dbReference type="InterPro" id="IPR036721">
    <property type="entry name" value="RCK_C_sf"/>
</dbReference>
<dbReference type="InterPro" id="IPR038770">
    <property type="entry name" value="Na+/solute_symporter_sf"/>
</dbReference>
<dbReference type="InterPro" id="IPR006153">
    <property type="entry name" value="Cation/H_exchanger_TM"/>
</dbReference>
<keyword evidence="13" id="KW-1185">Reference proteome</keyword>
<keyword evidence="5 10" id="KW-0812">Transmembrane</keyword>
<dbReference type="Gene3D" id="1.20.1530.20">
    <property type="match status" value="1"/>
</dbReference>
<dbReference type="PROSITE" id="PS51202">
    <property type="entry name" value="RCK_C"/>
    <property type="match status" value="1"/>
</dbReference>
<feature type="transmembrane region" description="Helical" evidence="10">
    <location>
        <begin position="29"/>
        <end position="49"/>
    </location>
</feature>
<feature type="transmembrane region" description="Helical" evidence="10">
    <location>
        <begin position="224"/>
        <end position="249"/>
    </location>
</feature>
<evidence type="ECO:0000256" key="1">
    <source>
        <dbReference type="ARBA" id="ARBA00004651"/>
    </source>
</evidence>
<keyword evidence="2" id="KW-0813">Transport</keyword>
<comment type="caution">
    <text evidence="12">The sequence shown here is derived from an EMBL/GenBank/DDBJ whole genome shotgun (WGS) entry which is preliminary data.</text>
</comment>
<evidence type="ECO:0000256" key="2">
    <source>
        <dbReference type="ARBA" id="ARBA00022448"/>
    </source>
</evidence>
<dbReference type="PANTHER" id="PTHR32507:SF7">
    <property type="entry name" value="K(+)_H(+) ANTIPORTER NHAP2"/>
    <property type="match status" value="1"/>
</dbReference>
<evidence type="ECO:0000256" key="5">
    <source>
        <dbReference type="ARBA" id="ARBA00022692"/>
    </source>
</evidence>
<evidence type="ECO:0000256" key="4">
    <source>
        <dbReference type="ARBA" id="ARBA00022475"/>
    </source>
</evidence>
<evidence type="ECO:0000313" key="13">
    <source>
        <dbReference type="Proteomes" id="UP001500920"/>
    </source>
</evidence>
<dbReference type="NCBIfam" id="NF003715">
    <property type="entry name" value="PRK05326.1-2"/>
    <property type="match status" value="1"/>
</dbReference>
<keyword evidence="3" id="KW-0050">Antiport</keyword>
<dbReference type="SUPFAM" id="SSF116726">
    <property type="entry name" value="TrkA C-terminal domain-like"/>
    <property type="match status" value="1"/>
</dbReference>
<feature type="region of interest" description="Disordered" evidence="9">
    <location>
        <begin position="475"/>
        <end position="505"/>
    </location>
</feature>
<protein>
    <submittedName>
        <fullName evidence="12">Potassium/proton antiporter</fullName>
    </submittedName>
</protein>
<gene>
    <name evidence="12" type="ORF">GCM10022378_02620</name>
</gene>
<dbReference type="NCBIfam" id="NF003716">
    <property type="entry name" value="PRK05326.1-3"/>
    <property type="match status" value="1"/>
</dbReference>
<organism evidence="12 13">
    <name type="scientific">Salinicoccus jeotgali</name>
    <dbReference type="NCBI Taxonomy" id="381634"/>
    <lineage>
        <taxon>Bacteria</taxon>
        <taxon>Bacillati</taxon>
        <taxon>Bacillota</taxon>
        <taxon>Bacilli</taxon>
        <taxon>Bacillales</taxon>
        <taxon>Staphylococcaceae</taxon>
        <taxon>Salinicoccus</taxon>
    </lineage>
</organism>
<feature type="transmembrane region" description="Helical" evidence="10">
    <location>
        <begin position="116"/>
        <end position="136"/>
    </location>
</feature>
<reference evidence="13" key="1">
    <citation type="journal article" date="2019" name="Int. J. Syst. Evol. Microbiol.">
        <title>The Global Catalogue of Microorganisms (GCM) 10K type strain sequencing project: providing services to taxonomists for standard genome sequencing and annotation.</title>
        <authorList>
            <consortium name="The Broad Institute Genomics Platform"/>
            <consortium name="The Broad Institute Genome Sequencing Center for Infectious Disease"/>
            <person name="Wu L."/>
            <person name="Ma J."/>
        </authorList>
    </citation>
    <scope>NUCLEOTIDE SEQUENCE [LARGE SCALE GENOMIC DNA]</scope>
    <source>
        <strain evidence="13">JCM 16981</strain>
    </source>
</reference>
<keyword evidence="6 10" id="KW-1133">Transmembrane helix</keyword>
<dbReference type="Gene3D" id="3.30.70.1450">
    <property type="entry name" value="Regulator of K+ conductance, C-terminal domain"/>
    <property type="match status" value="1"/>
</dbReference>